<name>A0AAV7MKV4_PLEWA</name>
<protein>
    <recommendedName>
        <fullName evidence="4">Secreted protein</fullName>
    </recommendedName>
</protein>
<feature type="region of interest" description="Disordered" evidence="1">
    <location>
        <begin position="14"/>
        <end position="82"/>
    </location>
</feature>
<sequence>MWGHSRLSWVVHAGLRPPWGRPPGRWGHGTSTRKNDGETCNARGPPTGQEAPRIRRRGTPTMKAKRSPRSTQVVSGPVGAPR</sequence>
<organism evidence="2 3">
    <name type="scientific">Pleurodeles waltl</name>
    <name type="common">Iberian ribbed newt</name>
    <dbReference type="NCBI Taxonomy" id="8319"/>
    <lineage>
        <taxon>Eukaryota</taxon>
        <taxon>Metazoa</taxon>
        <taxon>Chordata</taxon>
        <taxon>Craniata</taxon>
        <taxon>Vertebrata</taxon>
        <taxon>Euteleostomi</taxon>
        <taxon>Amphibia</taxon>
        <taxon>Batrachia</taxon>
        <taxon>Caudata</taxon>
        <taxon>Salamandroidea</taxon>
        <taxon>Salamandridae</taxon>
        <taxon>Pleurodelinae</taxon>
        <taxon>Pleurodeles</taxon>
    </lineage>
</organism>
<comment type="caution">
    <text evidence="2">The sequence shown here is derived from an EMBL/GenBank/DDBJ whole genome shotgun (WGS) entry which is preliminary data.</text>
</comment>
<evidence type="ECO:0000256" key="1">
    <source>
        <dbReference type="SAM" id="MobiDB-lite"/>
    </source>
</evidence>
<proteinExistence type="predicted"/>
<evidence type="ECO:0000313" key="2">
    <source>
        <dbReference type="EMBL" id="KAJ1104431.1"/>
    </source>
</evidence>
<evidence type="ECO:0000313" key="3">
    <source>
        <dbReference type="Proteomes" id="UP001066276"/>
    </source>
</evidence>
<gene>
    <name evidence="2" type="ORF">NDU88_001843</name>
</gene>
<accession>A0AAV7MKV4</accession>
<dbReference type="AlphaFoldDB" id="A0AAV7MKV4"/>
<dbReference type="EMBL" id="JANPWB010000013">
    <property type="protein sequence ID" value="KAJ1104431.1"/>
    <property type="molecule type" value="Genomic_DNA"/>
</dbReference>
<evidence type="ECO:0008006" key="4">
    <source>
        <dbReference type="Google" id="ProtNLM"/>
    </source>
</evidence>
<reference evidence="2" key="1">
    <citation type="journal article" date="2022" name="bioRxiv">
        <title>Sequencing and chromosome-scale assembly of the giantPleurodeles waltlgenome.</title>
        <authorList>
            <person name="Brown T."/>
            <person name="Elewa A."/>
            <person name="Iarovenko S."/>
            <person name="Subramanian E."/>
            <person name="Araus A.J."/>
            <person name="Petzold A."/>
            <person name="Susuki M."/>
            <person name="Suzuki K.-i.T."/>
            <person name="Hayashi T."/>
            <person name="Toyoda A."/>
            <person name="Oliveira C."/>
            <person name="Osipova E."/>
            <person name="Leigh N.D."/>
            <person name="Simon A."/>
            <person name="Yun M.H."/>
        </authorList>
    </citation>
    <scope>NUCLEOTIDE SEQUENCE</scope>
    <source>
        <strain evidence="2">20211129_DDA</strain>
        <tissue evidence="2">Liver</tissue>
    </source>
</reference>
<feature type="compositionally biased region" description="Low complexity" evidence="1">
    <location>
        <begin position="16"/>
        <end position="25"/>
    </location>
</feature>
<keyword evidence="3" id="KW-1185">Reference proteome</keyword>
<feature type="compositionally biased region" description="Basic residues" evidence="1">
    <location>
        <begin position="54"/>
        <end position="68"/>
    </location>
</feature>
<dbReference type="Proteomes" id="UP001066276">
    <property type="component" value="Chromosome 9"/>
</dbReference>